<organism evidence="1 2">
    <name type="scientific">Roseburia inulinivorans</name>
    <dbReference type="NCBI Taxonomy" id="360807"/>
    <lineage>
        <taxon>Bacteria</taxon>
        <taxon>Bacillati</taxon>
        <taxon>Bacillota</taxon>
        <taxon>Clostridia</taxon>
        <taxon>Lachnospirales</taxon>
        <taxon>Lachnospiraceae</taxon>
        <taxon>Roseburia</taxon>
    </lineage>
</organism>
<accession>A0A3R5VV53</accession>
<evidence type="ECO:0000313" key="2">
    <source>
        <dbReference type="Proteomes" id="UP000283738"/>
    </source>
</evidence>
<evidence type="ECO:0008006" key="3">
    <source>
        <dbReference type="Google" id="ProtNLM"/>
    </source>
</evidence>
<dbReference type="AlphaFoldDB" id="A0A3R5VV53"/>
<proteinExistence type="predicted"/>
<dbReference type="EMBL" id="QRTF01000015">
    <property type="protein sequence ID" value="RGQ49542.1"/>
    <property type="molecule type" value="Genomic_DNA"/>
</dbReference>
<evidence type="ECO:0000313" key="1">
    <source>
        <dbReference type="EMBL" id="RGQ49542.1"/>
    </source>
</evidence>
<gene>
    <name evidence="1" type="ORF">DWY96_08520</name>
</gene>
<protein>
    <recommendedName>
        <fullName evidence="3">AAA domain-containing protein</fullName>
    </recommendedName>
</protein>
<dbReference type="Proteomes" id="UP000283738">
    <property type="component" value="Unassembled WGS sequence"/>
</dbReference>
<sequence length="95" mass="11493">MYNEFLSKWANCHESTVKCIESTIFFHYVCILCFTRQPKDIYLNNPIIVRHYPLEENINYCFVGIRRTGKSYMMYQQNAQQRNCFYTGRPFAEVR</sequence>
<comment type="caution">
    <text evidence="1">The sequence shown here is derived from an EMBL/GenBank/DDBJ whole genome shotgun (WGS) entry which is preliminary data.</text>
</comment>
<reference evidence="1 2" key="1">
    <citation type="submission" date="2018-08" db="EMBL/GenBank/DDBJ databases">
        <title>A genome reference for cultivated species of the human gut microbiota.</title>
        <authorList>
            <person name="Zou Y."/>
            <person name="Xue W."/>
            <person name="Luo G."/>
        </authorList>
    </citation>
    <scope>NUCLEOTIDE SEQUENCE [LARGE SCALE GENOMIC DNA]</scope>
    <source>
        <strain evidence="1 2">AF28-15</strain>
    </source>
</reference>
<name>A0A3R5VV53_9FIRM</name>